<keyword evidence="10 11" id="KW-0066">ATP synthesis</keyword>
<comment type="function">
    <text evidence="11">Key component of the proton channel; it plays a direct role in the translocation of protons across the membrane.</text>
</comment>
<dbReference type="InterPro" id="IPR023011">
    <property type="entry name" value="ATP_synth_F0_asu_AS"/>
</dbReference>
<evidence type="ECO:0000256" key="2">
    <source>
        <dbReference type="ARBA" id="ARBA00006810"/>
    </source>
</evidence>
<dbReference type="NCBIfam" id="NF004484">
    <property type="entry name" value="PRK05815.3-2"/>
    <property type="match status" value="1"/>
</dbReference>
<evidence type="ECO:0000256" key="1">
    <source>
        <dbReference type="ARBA" id="ARBA00004141"/>
    </source>
</evidence>
<accession>A0ABU0JMV3</accession>
<keyword evidence="13" id="KW-1185">Reference proteome</keyword>
<evidence type="ECO:0000256" key="4">
    <source>
        <dbReference type="ARBA" id="ARBA00022547"/>
    </source>
</evidence>
<dbReference type="PANTHER" id="PTHR42823">
    <property type="entry name" value="ATP SYNTHASE SUBUNIT A, CHLOROPLASTIC"/>
    <property type="match status" value="1"/>
</dbReference>
<dbReference type="InterPro" id="IPR000568">
    <property type="entry name" value="ATP_synth_F0_asu"/>
</dbReference>
<dbReference type="PROSITE" id="PS00449">
    <property type="entry name" value="ATPASE_A"/>
    <property type="match status" value="1"/>
</dbReference>
<feature type="transmembrane region" description="Helical" evidence="11">
    <location>
        <begin position="20"/>
        <end position="41"/>
    </location>
</feature>
<dbReference type="EMBL" id="JAUSWN010000001">
    <property type="protein sequence ID" value="MDQ0478398.1"/>
    <property type="molecule type" value="Genomic_DNA"/>
</dbReference>
<comment type="caution">
    <text evidence="12">The sequence shown here is derived from an EMBL/GenBank/DDBJ whole genome shotgun (WGS) entry which is preliminary data.</text>
</comment>
<dbReference type="Gene3D" id="1.20.120.220">
    <property type="entry name" value="ATP synthase, F0 complex, subunit A"/>
    <property type="match status" value="1"/>
</dbReference>
<feature type="transmembrane region" description="Helical" evidence="11">
    <location>
        <begin position="106"/>
        <end position="123"/>
    </location>
</feature>
<feature type="transmembrane region" description="Helical" evidence="11">
    <location>
        <begin position="181"/>
        <end position="200"/>
    </location>
</feature>
<keyword evidence="3 11" id="KW-0813">Transport</keyword>
<organism evidence="12 13">
    <name type="scientific">Hathewaya limosa</name>
    <name type="common">Clostridium limosum</name>
    <dbReference type="NCBI Taxonomy" id="1536"/>
    <lineage>
        <taxon>Bacteria</taxon>
        <taxon>Bacillati</taxon>
        <taxon>Bacillota</taxon>
        <taxon>Clostridia</taxon>
        <taxon>Eubacteriales</taxon>
        <taxon>Clostridiaceae</taxon>
        <taxon>Hathewaya</taxon>
    </lineage>
</organism>
<dbReference type="Pfam" id="PF00119">
    <property type="entry name" value="ATP-synt_A"/>
    <property type="match status" value="1"/>
</dbReference>
<evidence type="ECO:0000256" key="8">
    <source>
        <dbReference type="ARBA" id="ARBA00023065"/>
    </source>
</evidence>
<dbReference type="HAMAP" id="MF_01393">
    <property type="entry name" value="ATP_synth_a_bact"/>
    <property type="match status" value="1"/>
</dbReference>
<keyword evidence="5 11" id="KW-0812">Transmembrane</keyword>
<evidence type="ECO:0000256" key="7">
    <source>
        <dbReference type="ARBA" id="ARBA00022989"/>
    </source>
</evidence>
<name>A0ABU0JMV3_HATLI</name>
<feature type="transmembrane region" description="Helical" evidence="11">
    <location>
        <begin position="77"/>
        <end position="100"/>
    </location>
</feature>
<protein>
    <recommendedName>
        <fullName evidence="11">ATP synthase subunit a</fullName>
    </recommendedName>
    <alternativeName>
        <fullName evidence="11">ATP synthase F0 sector subunit a</fullName>
    </alternativeName>
    <alternativeName>
        <fullName evidence="11">F-ATPase subunit 6</fullName>
    </alternativeName>
</protein>
<keyword evidence="8 11" id="KW-0406">Ion transport</keyword>
<dbReference type="InterPro" id="IPR045082">
    <property type="entry name" value="ATP_syn_F0_a_bact/chloroplast"/>
</dbReference>
<dbReference type="SUPFAM" id="SSF81336">
    <property type="entry name" value="F1F0 ATP synthase subunit A"/>
    <property type="match status" value="1"/>
</dbReference>
<evidence type="ECO:0000313" key="12">
    <source>
        <dbReference type="EMBL" id="MDQ0478398.1"/>
    </source>
</evidence>
<keyword evidence="6 11" id="KW-0375">Hydrogen ion transport</keyword>
<dbReference type="PRINTS" id="PR00123">
    <property type="entry name" value="ATPASEA"/>
</dbReference>
<evidence type="ECO:0000256" key="3">
    <source>
        <dbReference type="ARBA" id="ARBA00022448"/>
    </source>
</evidence>
<feature type="transmembrane region" description="Helical" evidence="11">
    <location>
        <begin position="206"/>
        <end position="224"/>
    </location>
</feature>
<evidence type="ECO:0000256" key="5">
    <source>
        <dbReference type="ARBA" id="ARBA00022692"/>
    </source>
</evidence>
<comment type="similarity">
    <text evidence="2 11">Belongs to the ATPase A chain family.</text>
</comment>
<proteinExistence type="inferred from homology"/>
<keyword evidence="7 11" id="KW-1133">Transmembrane helix</keyword>
<evidence type="ECO:0000256" key="6">
    <source>
        <dbReference type="ARBA" id="ARBA00022781"/>
    </source>
</evidence>
<evidence type="ECO:0000256" key="10">
    <source>
        <dbReference type="ARBA" id="ARBA00023310"/>
    </source>
</evidence>
<gene>
    <name evidence="11" type="primary">atpB</name>
    <name evidence="12" type="ORF">QOZ93_000099</name>
</gene>
<keyword evidence="4 11" id="KW-0138">CF(0)</keyword>
<dbReference type="RefSeq" id="WP_111943896.1">
    <property type="nucleotide sequence ID" value="NZ_BAAACJ010000024.1"/>
</dbReference>
<dbReference type="Proteomes" id="UP001224418">
    <property type="component" value="Unassembled WGS sequence"/>
</dbReference>
<sequence>MGEDVVLFTAKLFGYPFDFTMSMAIEVIVVLFVLFLMFLFTRNLQKFPNKRQGIAELFVEKVELVIKSNMGDSYMGFVPFFGCLAVFLVLLNLTGLFGVTPPTADFNVALALGLISFLVIQGYTIKKIGLGHYFLGYAKPLAMLLPINIMERIAFPISLSLRLFGNMFAASIIMDLIYNGLMGITPAASIGIPVFFHGYFDVFDGTLQMVIFVMLTMINIKVISEH</sequence>
<comment type="subcellular location">
    <subcellularLocation>
        <location evidence="11">Cell membrane</location>
        <topology evidence="11">Multi-pass membrane protein</topology>
    </subcellularLocation>
    <subcellularLocation>
        <location evidence="1">Membrane</location>
        <topology evidence="1">Multi-pass membrane protein</topology>
    </subcellularLocation>
</comment>
<keyword evidence="11" id="KW-1003">Cell membrane</keyword>
<evidence type="ECO:0000256" key="11">
    <source>
        <dbReference type="HAMAP-Rule" id="MF_01393"/>
    </source>
</evidence>
<evidence type="ECO:0000256" key="9">
    <source>
        <dbReference type="ARBA" id="ARBA00023136"/>
    </source>
</evidence>
<dbReference type="PANTHER" id="PTHR42823:SF3">
    <property type="entry name" value="ATP SYNTHASE SUBUNIT A, CHLOROPLASTIC"/>
    <property type="match status" value="1"/>
</dbReference>
<keyword evidence="9 11" id="KW-0472">Membrane</keyword>
<reference evidence="12 13" key="1">
    <citation type="submission" date="2023-07" db="EMBL/GenBank/DDBJ databases">
        <title>Genomic Encyclopedia of Type Strains, Phase IV (KMG-IV): sequencing the most valuable type-strain genomes for metagenomic binning, comparative biology and taxonomic classification.</title>
        <authorList>
            <person name="Goeker M."/>
        </authorList>
    </citation>
    <scope>NUCLEOTIDE SEQUENCE [LARGE SCALE GENOMIC DNA]</scope>
    <source>
        <strain evidence="12 13">DSM 1400</strain>
    </source>
</reference>
<dbReference type="InterPro" id="IPR035908">
    <property type="entry name" value="F0_ATP_A_sf"/>
</dbReference>
<dbReference type="CDD" id="cd00310">
    <property type="entry name" value="ATP-synt_Fo_a_6"/>
    <property type="match status" value="1"/>
</dbReference>
<evidence type="ECO:0000313" key="13">
    <source>
        <dbReference type="Proteomes" id="UP001224418"/>
    </source>
</evidence>